<protein>
    <submittedName>
        <fullName evidence="4">Lysostaphin resistance A-like protein</fullName>
    </submittedName>
</protein>
<dbReference type="Proteomes" id="UP001074726">
    <property type="component" value="Unassembled WGS sequence"/>
</dbReference>
<gene>
    <name evidence="4" type="ORF">NYO98_09050</name>
</gene>
<comment type="caution">
    <text evidence="4">The sequence shown here is derived from an EMBL/GenBank/DDBJ whole genome shotgun (WGS) entry which is preliminary data.</text>
</comment>
<keyword evidence="2" id="KW-1133">Transmembrane helix</keyword>
<feature type="transmembrane region" description="Helical" evidence="2">
    <location>
        <begin position="246"/>
        <end position="264"/>
    </location>
</feature>
<feature type="transmembrane region" description="Helical" evidence="2">
    <location>
        <begin position="62"/>
        <end position="86"/>
    </location>
</feature>
<reference evidence="4" key="1">
    <citation type="submission" date="2022-08" db="EMBL/GenBank/DDBJ databases">
        <title>Genome sequencing of Nocardioides sp. STR2.</title>
        <authorList>
            <person name="So Y."/>
        </authorList>
    </citation>
    <scope>NUCLEOTIDE SEQUENCE</scope>
    <source>
        <strain evidence="4">STR2</strain>
    </source>
</reference>
<evidence type="ECO:0000313" key="4">
    <source>
        <dbReference type="EMBL" id="MCY4726425.1"/>
    </source>
</evidence>
<evidence type="ECO:0000259" key="3">
    <source>
        <dbReference type="Pfam" id="PF02517"/>
    </source>
</evidence>
<feature type="compositionally biased region" description="Polar residues" evidence="1">
    <location>
        <begin position="294"/>
        <end position="305"/>
    </location>
</feature>
<dbReference type="InterPro" id="IPR003675">
    <property type="entry name" value="Rce1/LyrA-like_dom"/>
</dbReference>
<dbReference type="Pfam" id="PF02517">
    <property type="entry name" value="Rce1-like"/>
    <property type="match status" value="1"/>
</dbReference>
<evidence type="ECO:0000256" key="2">
    <source>
        <dbReference type="SAM" id="Phobius"/>
    </source>
</evidence>
<feature type="domain" description="CAAX prenyl protease 2/Lysostaphin resistance protein A-like" evidence="3">
    <location>
        <begin position="140"/>
        <end position="239"/>
    </location>
</feature>
<evidence type="ECO:0000313" key="5">
    <source>
        <dbReference type="Proteomes" id="UP001074726"/>
    </source>
</evidence>
<feature type="transmembrane region" description="Helical" evidence="2">
    <location>
        <begin position="173"/>
        <end position="194"/>
    </location>
</feature>
<feature type="transmembrane region" description="Helical" evidence="2">
    <location>
        <begin position="29"/>
        <end position="50"/>
    </location>
</feature>
<keyword evidence="5" id="KW-1185">Reference proteome</keyword>
<feature type="region of interest" description="Disordered" evidence="1">
    <location>
        <begin position="279"/>
        <end position="319"/>
    </location>
</feature>
<name>A0ABT4CBT2_9ACTN</name>
<accession>A0ABT4CBT2</accession>
<dbReference type="RefSeq" id="WP_268111293.1">
    <property type="nucleotide sequence ID" value="NZ_JAPPUX010000002.1"/>
</dbReference>
<feature type="transmembrane region" description="Helical" evidence="2">
    <location>
        <begin position="107"/>
        <end position="129"/>
    </location>
</feature>
<sequence>MATTDRPTDIASAPRPHARRGELTTRSAWRFFAATFVLSWGLGALVVTFMDQVEAWFGPMGYTNPAFILMVYAPGFLGIFMVWRHYGLAGLRAFFRRLTMWRMSTGWWLLLVLGMPAVFYAGAVITGTIGDFPFDPWYGVLPALLPAFLIGPIEEFGWRGVALPLLQRRYAPLWAGLILGVVSATWHAPAFLMSGTKQSAWSFWPYFFGVIAIGVILTAMFNAAGGSLLIAFLFHAQMNGPAWPDAQPWDMIGFVLVALVVVWVNRAAMLRTGSGSTDVLLTDDPAPESEEPDMSSTPETRSTSNARRHAGVEGAVDGS</sequence>
<evidence type="ECO:0000256" key="1">
    <source>
        <dbReference type="SAM" id="MobiDB-lite"/>
    </source>
</evidence>
<feature type="transmembrane region" description="Helical" evidence="2">
    <location>
        <begin position="206"/>
        <end position="234"/>
    </location>
</feature>
<keyword evidence="2" id="KW-0812">Transmembrane</keyword>
<dbReference type="EMBL" id="JAPPUX010000002">
    <property type="protein sequence ID" value="MCY4726425.1"/>
    <property type="molecule type" value="Genomic_DNA"/>
</dbReference>
<organism evidence="4 5">
    <name type="scientific">Nocardioides pini</name>
    <dbReference type="NCBI Taxonomy" id="2975053"/>
    <lineage>
        <taxon>Bacteria</taxon>
        <taxon>Bacillati</taxon>
        <taxon>Actinomycetota</taxon>
        <taxon>Actinomycetes</taxon>
        <taxon>Propionibacteriales</taxon>
        <taxon>Nocardioidaceae</taxon>
        <taxon>Nocardioides</taxon>
    </lineage>
</organism>
<keyword evidence="2" id="KW-0472">Membrane</keyword>
<proteinExistence type="predicted"/>